<name>A0ABQ4WMH7_9ASTR</name>
<organism evidence="4 5">
    <name type="scientific">Tanacetum coccineum</name>
    <dbReference type="NCBI Taxonomy" id="301880"/>
    <lineage>
        <taxon>Eukaryota</taxon>
        <taxon>Viridiplantae</taxon>
        <taxon>Streptophyta</taxon>
        <taxon>Embryophyta</taxon>
        <taxon>Tracheophyta</taxon>
        <taxon>Spermatophyta</taxon>
        <taxon>Magnoliopsida</taxon>
        <taxon>eudicotyledons</taxon>
        <taxon>Gunneridae</taxon>
        <taxon>Pentapetalae</taxon>
        <taxon>asterids</taxon>
        <taxon>campanulids</taxon>
        <taxon>Asterales</taxon>
        <taxon>Asteraceae</taxon>
        <taxon>Asteroideae</taxon>
        <taxon>Anthemideae</taxon>
        <taxon>Anthemidinae</taxon>
        <taxon>Tanacetum</taxon>
    </lineage>
</organism>
<evidence type="ECO:0000313" key="4">
    <source>
        <dbReference type="EMBL" id="GJS54065.1"/>
    </source>
</evidence>
<gene>
    <name evidence="4" type="ORF">Tco_0627427</name>
</gene>
<accession>A0ABQ4WMH7</accession>
<dbReference type="InterPro" id="IPR007321">
    <property type="entry name" value="Transposase_28"/>
</dbReference>
<reference evidence="4" key="1">
    <citation type="journal article" date="2022" name="Int. J. Mol. Sci.">
        <title>Draft Genome of Tanacetum Coccineum: Genomic Comparison of Closely Related Tanacetum-Family Plants.</title>
        <authorList>
            <person name="Yamashiro T."/>
            <person name="Shiraishi A."/>
            <person name="Nakayama K."/>
            <person name="Satake H."/>
        </authorList>
    </citation>
    <scope>NUCLEOTIDE SEQUENCE</scope>
</reference>
<proteinExistence type="predicted"/>
<comment type="caution">
    <text evidence="4">The sequence shown here is derived from an EMBL/GenBank/DDBJ whole genome shotgun (WGS) entry which is preliminary data.</text>
</comment>
<evidence type="ECO:0000259" key="3">
    <source>
        <dbReference type="Pfam" id="PF04195"/>
    </source>
</evidence>
<evidence type="ECO:0000256" key="2">
    <source>
        <dbReference type="SAM" id="MobiDB-lite"/>
    </source>
</evidence>
<dbReference type="Pfam" id="PF04195">
    <property type="entry name" value="Transposase_28"/>
    <property type="match status" value="1"/>
</dbReference>
<feature type="coiled-coil region" evidence="1">
    <location>
        <begin position="475"/>
        <end position="502"/>
    </location>
</feature>
<keyword evidence="1" id="KW-0175">Coiled coil</keyword>
<dbReference type="Proteomes" id="UP001151760">
    <property type="component" value="Unassembled WGS sequence"/>
</dbReference>
<evidence type="ECO:0000256" key="1">
    <source>
        <dbReference type="SAM" id="Coils"/>
    </source>
</evidence>
<dbReference type="EMBL" id="BQNB010008770">
    <property type="protein sequence ID" value="GJS54065.1"/>
    <property type="molecule type" value="Genomic_DNA"/>
</dbReference>
<keyword evidence="5" id="KW-1185">Reference proteome</keyword>
<reference evidence="4" key="2">
    <citation type="submission" date="2022-01" db="EMBL/GenBank/DDBJ databases">
        <authorList>
            <person name="Yamashiro T."/>
            <person name="Shiraishi A."/>
            <person name="Satake H."/>
            <person name="Nakayama K."/>
        </authorList>
    </citation>
    <scope>NUCLEOTIDE SEQUENCE</scope>
</reference>
<sequence>MSIACDVIACGRYYWTQVSVFLVSLRPPCLLVLLWRSVGLIRLPLSTFLVDILRHFRINISQLSVIESAKVSHFEILCRVYGIVPTVRLFWYEFACPARFPWHTAKNVTKDPAPVAGDFNAQDYATLVAHPSPFRKFPEEFLCLVGPSRYYTLDEGTYPWFLDRDEEEMDLFAFIQTANPTKVKVVKRERNEDEPLLLQTTVGRTVPLLLVAPDRAESELEASVDKLFDEGGSGNQTDQGDSMGGAGEASHPPKTLRKDHGAPSGVSVGGKSVSAVQRLLVGAQNPEVGVAALPTLPLVTSSVSVTPEHEGEGHTDSVTNLRTIGAPQRFVISSDSSHHSGSNIAEAKVDSFTRTSITLMTVATSVTSTVDPATTVKEKFVESSVFGDGSSSGGGADHTVDGFSDLTGSGFIVGGIRTVISLDVDLQKVYVPQWSITNGSRLDDGRVASQMSISAEVRMRAEYNIIERRRLNSVVEDKNSLLNARDEEIENLKARLLVKEAEAPESHPSLAESLQVQNYREKVTTYENFIDQLKKFQDEKMQEVNKKFDKLCADFVEMALHLEEKFYPHLLTTISGRRWLLTHGVELAIAKCLNSTEYLSALKIDCYDEMKQTKIPNDKLKKNYHNQITTPNLGS</sequence>
<evidence type="ECO:0000313" key="5">
    <source>
        <dbReference type="Proteomes" id="UP001151760"/>
    </source>
</evidence>
<feature type="region of interest" description="Disordered" evidence="2">
    <location>
        <begin position="228"/>
        <end position="269"/>
    </location>
</feature>
<feature type="domain" description="Transposase (putative) gypsy type" evidence="3">
    <location>
        <begin position="41"/>
        <end position="94"/>
    </location>
</feature>
<protein>
    <recommendedName>
        <fullName evidence="3">Transposase (putative) gypsy type domain-containing protein</fullName>
    </recommendedName>
</protein>